<name>A0A225D7P3_9BACT</name>
<evidence type="ECO:0000259" key="9">
    <source>
        <dbReference type="PROSITE" id="PS50052"/>
    </source>
</evidence>
<comment type="caution">
    <text evidence="10">The sequence shown here is derived from an EMBL/GenBank/DDBJ whole genome shotgun (WGS) entry which is preliminary data.</text>
</comment>
<dbReference type="SMART" id="SM00072">
    <property type="entry name" value="GuKc"/>
    <property type="match status" value="1"/>
</dbReference>
<dbReference type="InterPro" id="IPR017665">
    <property type="entry name" value="Guanylate_kinase"/>
</dbReference>
<keyword evidence="5" id="KW-0547">Nucleotide-binding</keyword>
<dbReference type="AlphaFoldDB" id="A0A225D7P3"/>
<sequence length="201" mass="22511">MPHAPLIVLSGPSGAGKTTVVHRLLERDTLPLRRAVTATSRQKRPGEEDGRDYHFWTPEAFKAAIDAHEMLEHAVVHGKDYYGTPRSEVDLYRADGKGVILVIDVQGAEQIRRLYPGDHLSVFVAPPAEGALVELEKRLLARGDKPESIRKRLETARAEFARAGEFDRQLLNADLDTATRDLETLIREQFHPRGLDRCSTT</sequence>
<dbReference type="PANTHER" id="PTHR23117:SF13">
    <property type="entry name" value="GUANYLATE KINASE"/>
    <property type="match status" value="1"/>
</dbReference>
<dbReference type="InterPro" id="IPR008144">
    <property type="entry name" value="Guanylate_kin-like_dom"/>
</dbReference>
<dbReference type="NCBIfam" id="TIGR03263">
    <property type="entry name" value="guanyl_kin"/>
    <property type="match status" value="1"/>
</dbReference>
<dbReference type="FunFam" id="3.30.63.10:FF:000002">
    <property type="entry name" value="Guanylate kinase 1"/>
    <property type="match status" value="1"/>
</dbReference>
<reference evidence="11" key="1">
    <citation type="submission" date="2017-06" db="EMBL/GenBank/DDBJ databases">
        <title>Genome analysis of Fimbriiglobus ruber SP5, the first member of the order Planctomycetales with confirmed chitinolytic capability.</title>
        <authorList>
            <person name="Ravin N.V."/>
            <person name="Rakitin A.L."/>
            <person name="Ivanova A.A."/>
            <person name="Beletsky A.V."/>
            <person name="Kulichevskaya I.S."/>
            <person name="Mardanov A.V."/>
            <person name="Dedysh S.N."/>
        </authorList>
    </citation>
    <scope>NUCLEOTIDE SEQUENCE [LARGE SCALE GENOMIC DNA]</scope>
    <source>
        <strain evidence="11">SP5</strain>
    </source>
</reference>
<accession>A0A225D7P3</accession>
<evidence type="ECO:0000256" key="4">
    <source>
        <dbReference type="ARBA" id="ARBA00022679"/>
    </source>
</evidence>
<keyword evidence="4" id="KW-0808">Transferase</keyword>
<evidence type="ECO:0000313" key="10">
    <source>
        <dbReference type="EMBL" id="OWK37472.1"/>
    </source>
</evidence>
<dbReference type="RefSeq" id="WP_088257384.1">
    <property type="nucleotide sequence ID" value="NZ_NIDE01000014.1"/>
</dbReference>
<keyword evidence="7" id="KW-0067">ATP-binding</keyword>
<dbReference type="Gene3D" id="3.40.50.300">
    <property type="entry name" value="P-loop containing nucleotide triphosphate hydrolases"/>
    <property type="match status" value="1"/>
</dbReference>
<dbReference type="Pfam" id="PF00625">
    <property type="entry name" value="Guanylate_kin"/>
    <property type="match status" value="1"/>
</dbReference>
<dbReference type="SUPFAM" id="SSF52540">
    <property type="entry name" value="P-loop containing nucleoside triphosphate hydrolases"/>
    <property type="match status" value="1"/>
</dbReference>
<evidence type="ECO:0000256" key="6">
    <source>
        <dbReference type="ARBA" id="ARBA00022777"/>
    </source>
</evidence>
<dbReference type="GO" id="GO:0005524">
    <property type="term" value="F:ATP binding"/>
    <property type="evidence" value="ECO:0007669"/>
    <property type="project" value="UniProtKB-KW"/>
</dbReference>
<dbReference type="PANTHER" id="PTHR23117">
    <property type="entry name" value="GUANYLATE KINASE-RELATED"/>
    <property type="match status" value="1"/>
</dbReference>
<dbReference type="PROSITE" id="PS50052">
    <property type="entry name" value="GUANYLATE_KINASE_2"/>
    <property type="match status" value="1"/>
</dbReference>
<comment type="similarity">
    <text evidence="1">Belongs to the guanylate kinase family.</text>
</comment>
<gene>
    <name evidence="10" type="ORF">FRUB_06592</name>
</gene>
<organism evidence="10 11">
    <name type="scientific">Fimbriiglobus ruber</name>
    <dbReference type="NCBI Taxonomy" id="1908690"/>
    <lineage>
        <taxon>Bacteria</taxon>
        <taxon>Pseudomonadati</taxon>
        <taxon>Planctomycetota</taxon>
        <taxon>Planctomycetia</taxon>
        <taxon>Gemmatales</taxon>
        <taxon>Gemmataceae</taxon>
        <taxon>Fimbriiglobus</taxon>
    </lineage>
</organism>
<dbReference type="Proteomes" id="UP000214646">
    <property type="component" value="Unassembled WGS sequence"/>
</dbReference>
<dbReference type="InterPro" id="IPR008145">
    <property type="entry name" value="GK/Ca_channel_bsu"/>
</dbReference>
<evidence type="ECO:0000256" key="7">
    <source>
        <dbReference type="ARBA" id="ARBA00022840"/>
    </source>
</evidence>
<feature type="domain" description="Guanylate kinase-like" evidence="9">
    <location>
        <begin position="4"/>
        <end position="187"/>
    </location>
</feature>
<evidence type="ECO:0000256" key="3">
    <source>
        <dbReference type="ARBA" id="ARBA00016296"/>
    </source>
</evidence>
<keyword evidence="11" id="KW-1185">Reference proteome</keyword>
<evidence type="ECO:0000256" key="8">
    <source>
        <dbReference type="ARBA" id="ARBA00030128"/>
    </source>
</evidence>
<dbReference type="EMBL" id="NIDE01000014">
    <property type="protein sequence ID" value="OWK37472.1"/>
    <property type="molecule type" value="Genomic_DNA"/>
</dbReference>
<evidence type="ECO:0000313" key="11">
    <source>
        <dbReference type="Proteomes" id="UP000214646"/>
    </source>
</evidence>
<keyword evidence="6 10" id="KW-0418">Kinase</keyword>
<dbReference type="InterPro" id="IPR027417">
    <property type="entry name" value="P-loop_NTPase"/>
</dbReference>
<proteinExistence type="inferred from homology"/>
<dbReference type="Gene3D" id="3.30.63.10">
    <property type="entry name" value="Guanylate Kinase phosphate binding domain"/>
    <property type="match status" value="1"/>
</dbReference>
<protein>
    <recommendedName>
        <fullName evidence="3">Guanylate kinase</fullName>
        <ecNumber evidence="2">2.7.4.8</ecNumber>
    </recommendedName>
    <alternativeName>
        <fullName evidence="8">GMP kinase</fullName>
    </alternativeName>
</protein>
<dbReference type="GO" id="GO:0005829">
    <property type="term" value="C:cytosol"/>
    <property type="evidence" value="ECO:0007669"/>
    <property type="project" value="TreeGrafter"/>
</dbReference>
<evidence type="ECO:0000256" key="1">
    <source>
        <dbReference type="ARBA" id="ARBA00005790"/>
    </source>
</evidence>
<dbReference type="CDD" id="cd00071">
    <property type="entry name" value="GMPK"/>
    <property type="match status" value="1"/>
</dbReference>
<evidence type="ECO:0000256" key="2">
    <source>
        <dbReference type="ARBA" id="ARBA00012961"/>
    </source>
</evidence>
<evidence type="ECO:0000256" key="5">
    <source>
        <dbReference type="ARBA" id="ARBA00022741"/>
    </source>
</evidence>
<dbReference type="EC" id="2.7.4.8" evidence="2"/>
<dbReference type="OrthoDB" id="9808150at2"/>
<dbReference type="GO" id="GO:0004385">
    <property type="term" value="F:GMP kinase activity"/>
    <property type="evidence" value="ECO:0007669"/>
    <property type="project" value="UniProtKB-EC"/>
</dbReference>